<keyword evidence="4" id="KW-1185">Reference proteome</keyword>
<feature type="transmembrane region" description="Helical" evidence="2">
    <location>
        <begin position="6"/>
        <end position="25"/>
    </location>
</feature>
<dbReference type="RefSeq" id="WP_022076000.1">
    <property type="nucleotide sequence ID" value="NZ_JACOPE010000001.1"/>
</dbReference>
<organism evidence="3 4">
    <name type="scientific">Ruminococcus hominis</name>
    <dbReference type="NCBI Taxonomy" id="2763065"/>
    <lineage>
        <taxon>Bacteria</taxon>
        <taxon>Bacillati</taxon>
        <taxon>Bacillota</taxon>
        <taxon>Clostridia</taxon>
        <taxon>Eubacteriales</taxon>
        <taxon>Oscillospiraceae</taxon>
        <taxon>Ruminococcus</taxon>
    </lineage>
</organism>
<dbReference type="Proteomes" id="UP000631576">
    <property type="component" value="Unassembled WGS sequence"/>
</dbReference>
<dbReference type="EMBL" id="JACOPE010000001">
    <property type="protein sequence ID" value="MBC5684607.1"/>
    <property type="molecule type" value="Genomic_DNA"/>
</dbReference>
<feature type="compositionally biased region" description="Basic and acidic residues" evidence="1">
    <location>
        <begin position="140"/>
        <end position="149"/>
    </location>
</feature>
<evidence type="ECO:0008006" key="5">
    <source>
        <dbReference type="Google" id="ProtNLM"/>
    </source>
</evidence>
<evidence type="ECO:0000256" key="1">
    <source>
        <dbReference type="SAM" id="MobiDB-lite"/>
    </source>
</evidence>
<keyword evidence="2" id="KW-1133">Transmembrane helix</keyword>
<protein>
    <recommendedName>
        <fullName evidence="5">Type II secretion system protein</fullName>
    </recommendedName>
</protein>
<evidence type="ECO:0000313" key="3">
    <source>
        <dbReference type="EMBL" id="MBC5684607.1"/>
    </source>
</evidence>
<sequence length="157" mass="17563">MSTGMIVMLVILAVLIIALVALYFFGKKAEKKQAEQKAQMDAMAQTMNMLIIDKGKMKLKDAGFPSVVIENTPKYLRRSKVPVVKAKVGPKIMTFMCDAQVFPLVPVKKEVKAVVSGIYITSVRGVRGPLETPPKKKKFMDRFKKDNKTNTKSKNKK</sequence>
<gene>
    <name evidence="3" type="ORF">H8S40_13880</name>
</gene>
<comment type="caution">
    <text evidence="3">The sequence shown here is derived from an EMBL/GenBank/DDBJ whole genome shotgun (WGS) entry which is preliminary data.</text>
</comment>
<proteinExistence type="predicted"/>
<evidence type="ECO:0000313" key="4">
    <source>
        <dbReference type="Proteomes" id="UP000631576"/>
    </source>
</evidence>
<keyword evidence="2" id="KW-0472">Membrane</keyword>
<name>A0ABR7GAZ1_9FIRM</name>
<feature type="region of interest" description="Disordered" evidence="1">
    <location>
        <begin position="130"/>
        <end position="157"/>
    </location>
</feature>
<keyword evidence="2" id="KW-0812">Transmembrane</keyword>
<reference evidence="3 4" key="1">
    <citation type="submission" date="2020-08" db="EMBL/GenBank/DDBJ databases">
        <title>Genome public.</title>
        <authorList>
            <person name="Liu C."/>
            <person name="Sun Q."/>
        </authorList>
    </citation>
    <scope>NUCLEOTIDE SEQUENCE [LARGE SCALE GENOMIC DNA]</scope>
    <source>
        <strain evidence="3 4">NSJ-13</strain>
    </source>
</reference>
<accession>A0ABR7GAZ1</accession>
<evidence type="ECO:0000256" key="2">
    <source>
        <dbReference type="SAM" id="Phobius"/>
    </source>
</evidence>